<dbReference type="GO" id="GO:0003677">
    <property type="term" value="F:DNA binding"/>
    <property type="evidence" value="ECO:0007669"/>
    <property type="project" value="UniProtKB-UniRule"/>
</dbReference>
<feature type="DNA-binding region" description="H-T-H motif" evidence="2">
    <location>
        <begin position="54"/>
        <end position="73"/>
    </location>
</feature>
<evidence type="ECO:0000256" key="2">
    <source>
        <dbReference type="PROSITE-ProRule" id="PRU00335"/>
    </source>
</evidence>
<dbReference type="Proteomes" id="UP000235050">
    <property type="component" value="Unassembled WGS sequence"/>
</dbReference>
<dbReference type="EMBL" id="NMWU01000002">
    <property type="protein sequence ID" value="PLS31962.1"/>
    <property type="molecule type" value="Genomic_DNA"/>
</dbReference>
<evidence type="ECO:0000256" key="1">
    <source>
        <dbReference type="ARBA" id="ARBA00023125"/>
    </source>
</evidence>
<dbReference type="PANTHER" id="PTHR43479">
    <property type="entry name" value="ACREF/ENVCD OPERON REPRESSOR-RELATED"/>
    <property type="match status" value="1"/>
</dbReference>
<keyword evidence="6" id="KW-1185">Reference proteome</keyword>
<dbReference type="InterPro" id="IPR009057">
    <property type="entry name" value="Homeodomain-like_sf"/>
</dbReference>
<dbReference type="Pfam" id="PF00440">
    <property type="entry name" value="TetR_N"/>
    <property type="match status" value="1"/>
</dbReference>
<evidence type="ECO:0000256" key="3">
    <source>
        <dbReference type="SAM" id="MobiDB-lite"/>
    </source>
</evidence>
<proteinExistence type="predicted"/>
<accession>A0A2N5JCM5</accession>
<evidence type="ECO:0000313" key="6">
    <source>
        <dbReference type="Proteomes" id="UP000235050"/>
    </source>
</evidence>
<sequence length="253" mass="29110">MPDTHPNNPNPLTPTDTTDTTRPTKMDRRTRRTRSHLLSALIDLLETKPLNRITVTELTERADINRATFYAHYRNVDELFDELKIECCAMFRELVIRHAEEIRHDDTSGIVRELFEYFNEHERMFTLLSRNGDDTIYADIVTELQTALTDTVLPLKRLDRKRRCTFDRNDPAEMALFAYQFDFISGGLVSMLQRWFTNGRRESVETMATIADNDVNTIGPGLFETNLAVIAAEYAEHDPQPGQGDAEPGRGDR</sequence>
<dbReference type="SUPFAM" id="SSF46689">
    <property type="entry name" value="Homeodomain-like"/>
    <property type="match status" value="1"/>
</dbReference>
<feature type="domain" description="HTH tetR-type" evidence="4">
    <location>
        <begin position="31"/>
        <end position="91"/>
    </location>
</feature>
<dbReference type="PROSITE" id="PS50977">
    <property type="entry name" value="HTH_TETR_2"/>
    <property type="match status" value="1"/>
</dbReference>
<dbReference type="InterPro" id="IPR050624">
    <property type="entry name" value="HTH-type_Tx_Regulator"/>
</dbReference>
<name>A0A2N5JCM5_9BIFI</name>
<dbReference type="Gene3D" id="1.10.357.10">
    <property type="entry name" value="Tetracycline Repressor, domain 2"/>
    <property type="match status" value="1"/>
</dbReference>
<evidence type="ECO:0000259" key="4">
    <source>
        <dbReference type="PROSITE" id="PS50977"/>
    </source>
</evidence>
<dbReference type="InterPro" id="IPR039532">
    <property type="entry name" value="TetR_C_Firmicutes"/>
</dbReference>
<comment type="caution">
    <text evidence="5">The sequence shown here is derived from an EMBL/GenBank/DDBJ whole genome shotgun (WGS) entry which is preliminary data.</text>
</comment>
<protein>
    <submittedName>
        <fullName evidence="5">Transcriptional regulator, TetR family</fullName>
    </submittedName>
</protein>
<feature type="region of interest" description="Disordered" evidence="3">
    <location>
        <begin position="1"/>
        <end position="31"/>
    </location>
</feature>
<keyword evidence="1 2" id="KW-0238">DNA-binding</keyword>
<dbReference type="AlphaFoldDB" id="A0A2N5JCM5"/>
<reference evidence="5 6" key="1">
    <citation type="submission" date="2017-07" db="EMBL/GenBank/DDBJ databases">
        <title>Bifidobacterium novel species.</title>
        <authorList>
            <person name="Lugli G.A."/>
            <person name="Milani C."/>
            <person name="Duranti S."/>
            <person name="Mangifesta M."/>
        </authorList>
    </citation>
    <scope>NUCLEOTIDE SEQUENCE [LARGE SCALE GENOMIC DNA]</scope>
    <source>
        <strain evidence="6">Uis1B</strain>
    </source>
</reference>
<evidence type="ECO:0000313" key="5">
    <source>
        <dbReference type="EMBL" id="PLS31962.1"/>
    </source>
</evidence>
<dbReference type="Pfam" id="PF14278">
    <property type="entry name" value="TetR_C_8"/>
    <property type="match status" value="1"/>
</dbReference>
<organism evidence="5 6">
    <name type="scientific">Bifidobacterium margollesii</name>
    <dbReference type="NCBI Taxonomy" id="2020964"/>
    <lineage>
        <taxon>Bacteria</taxon>
        <taxon>Bacillati</taxon>
        <taxon>Actinomycetota</taxon>
        <taxon>Actinomycetes</taxon>
        <taxon>Bifidobacteriales</taxon>
        <taxon>Bifidobacteriaceae</taxon>
        <taxon>Bifidobacterium</taxon>
    </lineage>
</organism>
<dbReference type="InterPro" id="IPR001647">
    <property type="entry name" value="HTH_TetR"/>
</dbReference>
<gene>
    <name evidence="5" type="ORF">Uis1B_0052</name>
</gene>
<dbReference type="OrthoDB" id="3193022at2"/>
<dbReference type="PANTHER" id="PTHR43479:SF7">
    <property type="entry name" value="TETR-FAMILY TRANSCRIPTIONAL REGULATOR"/>
    <property type="match status" value="1"/>
</dbReference>